<dbReference type="GO" id="GO:0005524">
    <property type="term" value="F:ATP binding"/>
    <property type="evidence" value="ECO:0007669"/>
    <property type="project" value="UniProtKB-KW"/>
</dbReference>
<organism evidence="6 7">
    <name type="scientific">Candidatus Sungiibacteriota bacterium</name>
    <dbReference type="NCBI Taxonomy" id="2750080"/>
    <lineage>
        <taxon>Bacteria</taxon>
        <taxon>Candidatus Sungiibacteriota</taxon>
    </lineage>
</organism>
<evidence type="ECO:0000256" key="1">
    <source>
        <dbReference type="ARBA" id="ARBA00005417"/>
    </source>
</evidence>
<dbReference type="SUPFAM" id="SSF52540">
    <property type="entry name" value="P-loop containing nucleoside triphosphate hydrolases"/>
    <property type="match status" value="1"/>
</dbReference>
<evidence type="ECO:0000313" key="6">
    <source>
        <dbReference type="EMBL" id="MBI3630797.1"/>
    </source>
</evidence>
<keyword evidence="3" id="KW-0547">Nucleotide-binding</keyword>
<dbReference type="SMART" id="SM00382">
    <property type="entry name" value="AAA"/>
    <property type="match status" value="1"/>
</dbReference>
<dbReference type="InterPro" id="IPR027417">
    <property type="entry name" value="P-loop_NTPase"/>
</dbReference>
<dbReference type="FunFam" id="3.40.50.300:FF:000134">
    <property type="entry name" value="Iron-enterobactin ABC transporter ATP-binding protein"/>
    <property type="match status" value="1"/>
</dbReference>
<dbReference type="PROSITE" id="PS50893">
    <property type="entry name" value="ABC_TRANSPORTER_2"/>
    <property type="match status" value="1"/>
</dbReference>
<dbReference type="PANTHER" id="PTHR42734:SF17">
    <property type="entry name" value="METAL TRANSPORT SYSTEM ATP-BINDING PROTEIN TM_0124-RELATED"/>
    <property type="match status" value="1"/>
</dbReference>
<dbReference type="Gene3D" id="3.40.50.300">
    <property type="entry name" value="P-loop containing nucleotide triphosphate hydrolases"/>
    <property type="match status" value="1"/>
</dbReference>
<dbReference type="GO" id="GO:0016887">
    <property type="term" value="F:ATP hydrolysis activity"/>
    <property type="evidence" value="ECO:0007669"/>
    <property type="project" value="InterPro"/>
</dbReference>
<evidence type="ECO:0000256" key="3">
    <source>
        <dbReference type="ARBA" id="ARBA00022741"/>
    </source>
</evidence>
<dbReference type="Proteomes" id="UP000753196">
    <property type="component" value="Unassembled WGS sequence"/>
</dbReference>
<dbReference type="InterPro" id="IPR003439">
    <property type="entry name" value="ABC_transporter-like_ATP-bd"/>
</dbReference>
<evidence type="ECO:0000259" key="5">
    <source>
        <dbReference type="PROSITE" id="PS50893"/>
    </source>
</evidence>
<gene>
    <name evidence="6" type="ORF">HY221_00455</name>
</gene>
<dbReference type="CDD" id="cd03235">
    <property type="entry name" value="ABC_Metallic_Cations"/>
    <property type="match status" value="1"/>
</dbReference>
<reference evidence="6" key="1">
    <citation type="submission" date="2020-07" db="EMBL/GenBank/DDBJ databases">
        <title>Huge and variable diversity of episymbiotic CPR bacteria and DPANN archaea in groundwater ecosystems.</title>
        <authorList>
            <person name="He C.Y."/>
            <person name="Keren R."/>
            <person name="Whittaker M."/>
            <person name="Farag I.F."/>
            <person name="Doudna J."/>
            <person name="Cate J.H.D."/>
            <person name="Banfield J.F."/>
        </authorList>
    </citation>
    <scope>NUCLEOTIDE SEQUENCE</scope>
    <source>
        <strain evidence="6">NC_groundwater_973_Pr1_S-0.2um_54_13</strain>
    </source>
</reference>
<keyword evidence="4 6" id="KW-0067">ATP-binding</keyword>
<evidence type="ECO:0000313" key="7">
    <source>
        <dbReference type="Proteomes" id="UP000753196"/>
    </source>
</evidence>
<keyword evidence="2" id="KW-0813">Transport</keyword>
<comment type="similarity">
    <text evidence="1">Belongs to the ABC transporter superfamily.</text>
</comment>
<dbReference type="InterPro" id="IPR003593">
    <property type="entry name" value="AAA+_ATPase"/>
</dbReference>
<name>A0A932QXW1_9BACT</name>
<evidence type="ECO:0000256" key="4">
    <source>
        <dbReference type="ARBA" id="ARBA00022840"/>
    </source>
</evidence>
<dbReference type="EMBL" id="JACQCR010000008">
    <property type="protein sequence ID" value="MBI3630797.1"/>
    <property type="molecule type" value="Genomic_DNA"/>
</dbReference>
<evidence type="ECO:0000256" key="2">
    <source>
        <dbReference type="ARBA" id="ARBA00022448"/>
    </source>
</evidence>
<dbReference type="AlphaFoldDB" id="A0A932QXW1"/>
<sequence>MQVEVEEPMMEIQGLTFAYGGNTVLDHVSFSIRKGDYIGIIGPNGGGKTTLIKILTGLLKPHSGAVTISGAPAARYRDKYKIGYVPQRIAQHTASFPATVLEIVESGRTPAKGWFAFMDENDRLAASRALEVAGIAELKNKLMSELSGGQRKRVFIARALAAESEILILDEPFVGVDIAAQTEFYAFLKDLNERNGLTILFVSHDIDVVTNEAKTILCLNRGLLCFESSARVREEDLIEKLYGKKMTHLHRAP</sequence>
<dbReference type="InterPro" id="IPR017871">
    <property type="entry name" value="ABC_transporter-like_CS"/>
</dbReference>
<feature type="domain" description="ABC transporter" evidence="5">
    <location>
        <begin position="10"/>
        <end position="246"/>
    </location>
</feature>
<comment type="caution">
    <text evidence="6">The sequence shown here is derived from an EMBL/GenBank/DDBJ whole genome shotgun (WGS) entry which is preliminary data.</text>
</comment>
<dbReference type="InterPro" id="IPR050153">
    <property type="entry name" value="Metal_Ion_Import_ABC"/>
</dbReference>
<dbReference type="Pfam" id="PF00005">
    <property type="entry name" value="ABC_tran"/>
    <property type="match status" value="1"/>
</dbReference>
<accession>A0A932QXW1</accession>
<dbReference type="PANTHER" id="PTHR42734">
    <property type="entry name" value="METAL TRANSPORT SYSTEM ATP-BINDING PROTEIN TM_0124-RELATED"/>
    <property type="match status" value="1"/>
</dbReference>
<dbReference type="PROSITE" id="PS00211">
    <property type="entry name" value="ABC_TRANSPORTER_1"/>
    <property type="match status" value="1"/>
</dbReference>
<protein>
    <submittedName>
        <fullName evidence="6">Metal ABC transporter ATP-binding protein</fullName>
    </submittedName>
</protein>
<proteinExistence type="inferred from homology"/>